<evidence type="ECO:0000256" key="1">
    <source>
        <dbReference type="ARBA" id="ARBA00005889"/>
    </source>
</evidence>
<proteinExistence type="inferred from homology"/>
<dbReference type="InterPro" id="IPR031052">
    <property type="entry name" value="FHY3/FAR1"/>
</dbReference>
<evidence type="ECO:0000256" key="6">
    <source>
        <dbReference type="RuleBase" id="RU367018"/>
    </source>
</evidence>
<sequence>MSMGYAKIVTEDFESEWEQIADEYGLREKQCSCQMHDKKEMWASAYLRDKFCAGYRTTSRCEGINAYVNKFSKSTHTIYELVQSLKMVALYTREVFGDVKKEIEGVGALNLINKRRIMNTMVYSLEEYEEPDVHIMASFGWSTRNVSCQCNFWKKHGYPCKHMFFVMKAEHLKEILDKLVLMRWRTDAKSPEQYTENWGDVSEHGVILRHGALHFASQWMFFLGAQRLALFQKAMRGIQSLCKDLELDYKAFHGGVRPSAEHAGEGNPVVRDPVVARSKGAPKLGKKKSLGKRRCCTCCKRTGHTKRKCPTKGEHDAQHELGDDAFEGGRFRHA</sequence>
<feature type="domain" description="SWIM-type" evidence="8">
    <location>
        <begin position="133"/>
        <end position="171"/>
    </location>
</feature>
<protein>
    <recommendedName>
        <fullName evidence="6">Protein FAR1-RELATED SEQUENCE</fullName>
    </recommendedName>
</protein>
<dbReference type="Pfam" id="PF04434">
    <property type="entry name" value="SWIM"/>
    <property type="match status" value="1"/>
</dbReference>
<keyword evidence="10" id="KW-1185">Reference proteome</keyword>
<comment type="caution">
    <text evidence="9">The sequence shown here is derived from an EMBL/GenBank/DDBJ whole genome shotgun (WGS) entry which is preliminary data.</text>
</comment>
<keyword evidence="2 6" id="KW-0479">Metal-binding</keyword>
<dbReference type="Proteomes" id="UP000289738">
    <property type="component" value="Chromosome B06"/>
</dbReference>
<feature type="region of interest" description="Disordered" evidence="7">
    <location>
        <begin position="258"/>
        <end position="287"/>
    </location>
</feature>
<keyword evidence="4 6" id="KW-0862">Zinc</keyword>
<organism evidence="9 10">
    <name type="scientific">Arachis hypogaea</name>
    <name type="common">Peanut</name>
    <dbReference type="NCBI Taxonomy" id="3818"/>
    <lineage>
        <taxon>Eukaryota</taxon>
        <taxon>Viridiplantae</taxon>
        <taxon>Streptophyta</taxon>
        <taxon>Embryophyta</taxon>
        <taxon>Tracheophyta</taxon>
        <taxon>Spermatophyta</taxon>
        <taxon>Magnoliopsida</taxon>
        <taxon>eudicotyledons</taxon>
        <taxon>Gunneridae</taxon>
        <taxon>Pentapetalae</taxon>
        <taxon>rosids</taxon>
        <taxon>fabids</taxon>
        <taxon>Fabales</taxon>
        <taxon>Fabaceae</taxon>
        <taxon>Papilionoideae</taxon>
        <taxon>50 kb inversion clade</taxon>
        <taxon>dalbergioids sensu lato</taxon>
        <taxon>Dalbergieae</taxon>
        <taxon>Pterocarpus clade</taxon>
        <taxon>Arachis</taxon>
    </lineage>
</organism>
<evidence type="ECO:0000259" key="8">
    <source>
        <dbReference type="PROSITE" id="PS50966"/>
    </source>
</evidence>
<accession>A0A444YR71</accession>
<evidence type="ECO:0000256" key="3">
    <source>
        <dbReference type="ARBA" id="ARBA00022771"/>
    </source>
</evidence>
<evidence type="ECO:0000313" key="10">
    <source>
        <dbReference type="Proteomes" id="UP000289738"/>
    </source>
</evidence>
<gene>
    <name evidence="9" type="ORF">Ahy_B06g084188</name>
</gene>
<evidence type="ECO:0000313" key="9">
    <source>
        <dbReference type="EMBL" id="RYR04463.1"/>
    </source>
</evidence>
<evidence type="ECO:0000256" key="4">
    <source>
        <dbReference type="ARBA" id="ARBA00022833"/>
    </source>
</evidence>
<comment type="subcellular location">
    <subcellularLocation>
        <location evidence="6">Nucleus</location>
    </subcellularLocation>
</comment>
<dbReference type="PROSITE" id="PS50966">
    <property type="entry name" value="ZF_SWIM"/>
    <property type="match status" value="1"/>
</dbReference>
<dbReference type="PANTHER" id="PTHR31669:SF251">
    <property type="entry name" value="PROTEIN FAR1-RELATED SEQUENCE"/>
    <property type="match status" value="1"/>
</dbReference>
<dbReference type="PANTHER" id="PTHR31669">
    <property type="entry name" value="PROTEIN FAR1-RELATED SEQUENCE 10-RELATED"/>
    <property type="match status" value="1"/>
</dbReference>
<dbReference type="AlphaFoldDB" id="A0A444YR71"/>
<comment type="similarity">
    <text evidence="1 6">Belongs to the FHY3/FAR1 family.</text>
</comment>
<name>A0A444YR71_ARAHY</name>
<keyword evidence="6" id="KW-0539">Nucleus</keyword>
<evidence type="ECO:0000256" key="7">
    <source>
        <dbReference type="SAM" id="MobiDB-lite"/>
    </source>
</evidence>
<dbReference type="EMBL" id="SDMP01000016">
    <property type="protein sequence ID" value="RYR04463.1"/>
    <property type="molecule type" value="Genomic_DNA"/>
</dbReference>
<dbReference type="SMART" id="SM00575">
    <property type="entry name" value="ZnF_PMZ"/>
    <property type="match status" value="1"/>
</dbReference>
<dbReference type="InterPro" id="IPR007527">
    <property type="entry name" value="Znf_SWIM"/>
</dbReference>
<comment type="function">
    <text evidence="6">Putative transcription activator involved in regulating light control of development.</text>
</comment>
<keyword evidence="3 5" id="KW-0863">Zinc-finger</keyword>
<evidence type="ECO:0000256" key="5">
    <source>
        <dbReference type="PROSITE-ProRule" id="PRU00325"/>
    </source>
</evidence>
<dbReference type="GO" id="GO:0006355">
    <property type="term" value="P:regulation of DNA-templated transcription"/>
    <property type="evidence" value="ECO:0007669"/>
    <property type="project" value="UniProtKB-UniRule"/>
</dbReference>
<evidence type="ECO:0000256" key="2">
    <source>
        <dbReference type="ARBA" id="ARBA00022723"/>
    </source>
</evidence>
<reference evidence="9 10" key="1">
    <citation type="submission" date="2019-01" db="EMBL/GenBank/DDBJ databases">
        <title>Sequencing of cultivated peanut Arachis hypogaea provides insights into genome evolution and oil improvement.</title>
        <authorList>
            <person name="Chen X."/>
        </authorList>
    </citation>
    <scope>NUCLEOTIDE SEQUENCE [LARGE SCALE GENOMIC DNA]</scope>
    <source>
        <strain evidence="10">cv. Fuhuasheng</strain>
        <tissue evidence="9">Leaves</tissue>
    </source>
</reference>
<dbReference type="InterPro" id="IPR006564">
    <property type="entry name" value="Znf_PMZ"/>
</dbReference>
<dbReference type="GO" id="GO:0005634">
    <property type="term" value="C:nucleus"/>
    <property type="evidence" value="ECO:0007669"/>
    <property type="project" value="UniProtKB-SubCell"/>
</dbReference>
<dbReference type="GO" id="GO:0008270">
    <property type="term" value="F:zinc ion binding"/>
    <property type="evidence" value="ECO:0007669"/>
    <property type="project" value="UniProtKB-UniRule"/>
</dbReference>